<reference evidence="1 2" key="1">
    <citation type="journal article" date="2021" name="Arch. Microbiol.">
        <title>Thalassobius aquimarinus sp. nov., isolated from the Sea of Japan seashore.</title>
        <authorList>
            <person name="Kurilenko V.V."/>
            <person name="Romanenko L.A."/>
            <person name="Chernysheva N.Y."/>
            <person name="Velansky P.V."/>
            <person name="Tekutyeva L.A."/>
            <person name="Isaeva M.P."/>
            <person name="Mikhailov V.V."/>
        </authorList>
    </citation>
    <scope>NUCLEOTIDE SEQUENCE [LARGE SCALE GENOMIC DNA]</scope>
    <source>
        <strain evidence="1 2">KMM 8518</strain>
    </source>
</reference>
<evidence type="ECO:0000313" key="2">
    <source>
        <dbReference type="Proteomes" id="UP001195941"/>
    </source>
</evidence>
<protein>
    <submittedName>
        <fullName evidence="1">Uncharacterized protein</fullName>
    </submittedName>
</protein>
<dbReference type="EMBL" id="JADMKU010000004">
    <property type="protein sequence ID" value="MBR9650850.1"/>
    <property type="molecule type" value="Genomic_DNA"/>
</dbReference>
<accession>A0ABS5HPG8</accession>
<sequence>MGQIVEINLGSFYCYGICTHDLGKQGHVLRMFARKLGKPADDISKFSSDEPVRMVIHFPLRYAKDEPEIRLIGRRRLSRIEAKLPKFRSLGLARHDEMPKGWWIIDGDKETWVDALTHEMAGYSDDGFPNLEAIKDLYDRDLFPHSPELLCRGPLAFQMTEKQ</sequence>
<dbReference type="Proteomes" id="UP001195941">
    <property type="component" value="Unassembled WGS sequence"/>
</dbReference>
<gene>
    <name evidence="1" type="ORF">IT775_06920</name>
</gene>
<name>A0ABS5HPG8_9RHOB</name>
<proteinExistence type="predicted"/>
<keyword evidence="2" id="KW-1185">Reference proteome</keyword>
<evidence type="ECO:0000313" key="1">
    <source>
        <dbReference type="EMBL" id="MBR9650850.1"/>
    </source>
</evidence>
<organism evidence="1 2">
    <name type="scientific">Thalassovita aquimarina</name>
    <dbReference type="NCBI Taxonomy" id="2785917"/>
    <lineage>
        <taxon>Bacteria</taxon>
        <taxon>Pseudomonadati</taxon>
        <taxon>Pseudomonadota</taxon>
        <taxon>Alphaproteobacteria</taxon>
        <taxon>Rhodobacterales</taxon>
        <taxon>Roseobacteraceae</taxon>
        <taxon>Thalassovita</taxon>
    </lineage>
</organism>
<comment type="caution">
    <text evidence="1">The sequence shown here is derived from an EMBL/GenBank/DDBJ whole genome shotgun (WGS) entry which is preliminary data.</text>
</comment>